<evidence type="ECO:0000313" key="18">
    <source>
        <dbReference type="Proteomes" id="UP000002279"/>
    </source>
</evidence>
<protein>
    <recommendedName>
        <fullName evidence="12">Sodium/hydrogen exchanger</fullName>
    </recommendedName>
</protein>
<evidence type="ECO:0000256" key="9">
    <source>
        <dbReference type="ARBA" id="ARBA00023065"/>
    </source>
</evidence>
<comment type="subcellular location">
    <subcellularLocation>
        <location evidence="1">Cell membrane</location>
        <topology evidence="1">Multi-pass membrane protein</topology>
    </subcellularLocation>
</comment>
<gene>
    <name evidence="17" type="primary">LOC100088737</name>
</gene>
<evidence type="ECO:0000256" key="11">
    <source>
        <dbReference type="ARBA" id="ARBA00023201"/>
    </source>
</evidence>
<feature type="compositionally biased region" description="Basic and acidic residues" evidence="13">
    <location>
        <begin position="766"/>
        <end position="779"/>
    </location>
</feature>
<keyword evidence="11 12" id="KW-0739">Sodium transport</keyword>
<organism evidence="17 18">
    <name type="scientific">Ornithorhynchus anatinus</name>
    <name type="common">Duckbill platypus</name>
    <dbReference type="NCBI Taxonomy" id="9258"/>
    <lineage>
        <taxon>Eukaryota</taxon>
        <taxon>Metazoa</taxon>
        <taxon>Chordata</taxon>
        <taxon>Craniata</taxon>
        <taxon>Vertebrata</taxon>
        <taxon>Euteleostomi</taxon>
        <taxon>Mammalia</taxon>
        <taxon>Monotremata</taxon>
        <taxon>Ornithorhynchidae</taxon>
        <taxon>Ornithorhynchus</taxon>
    </lineage>
</organism>
<feature type="compositionally biased region" description="Basic and acidic residues" evidence="13">
    <location>
        <begin position="263"/>
        <end position="274"/>
    </location>
</feature>
<feature type="transmembrane region" description="Helical" evidence="14">
    <location>
        <begin position="543"/>
        <end position="564"/>
    </location>
</feature>
<evidence type="ECO:0000256" key="8">
    <source>
        <dbReference type="ARBA" id="ARBA00023053"/>
    </source>
</evidence>
<dbReference type="GO" id="GO:0051453">
    <property type="term" value="P:regulation of intracellular pH"/>
    <property type="evidence" value="ECO:0000318"/>
    <property type="project" value="GO_Central"/>
</dbReference>
<dbReference type="GO" id="GO:0071805">
    <property type="term" value="P:potassium ion transmembrane transport"/>
    <property type="evidence" value="ECO:0000318"/>
    <property type="project" value="GO_Central"/>
</dbReference>
<dbReference type="Gene3D" id="6.10.250.1040">
    <property type="match status" value="1"/>
</dbReference>
<dbReference type="Bgee" id="ENSOANG00000040877">
    <property type="expression patterns" value="Expressed in heart"/>
</dbReference>
<evidence type="ECO:0000256" key="2">
    <source>
        <dbReference type="ARBA" id="ARBA00007367"/>
    </source>
</evidence>
<evidence type="ECO:0000259" key="16">
    <source>
        <dbReference type="Pfam" id="PF16644"/>
    </source>
</evidence>
<evidence type="ECO:0000256" key="14">
    <source>
        <dbReference type="SAM" id="Phobius"/>
    </source>
</evidence>
<feature type="compositionally biased region" description="Gly residues" evidence="13">
    <location>
        <begin position="74"/>
        <end position="89"/>
    </location>
</feature>
<evidence type="ECO:0000256" key="10">
    <source>
        <dbReference type="ARBA" id="ARBA00023136"/>
    </source>
</evidence>
<evidence type="ECO:0000256" key="1">
    <source>
        <dbReference type="ARBA" id="ARBA00004651"/>
    </source>
</evidence>
<feature type="compositionally biased region" description="Basic and acidic residues" evidence="13">
    <location>
        <begin position="145"/>
        <end position="167"/>
    </location>
</feature>
<dbReference type="GO" id="GO:0098719">
    <property type="term" value="P:sodium ion import across plasma membrane"/>
    <property type="evidence" value="ECO:0000318"/>
    <property type="project" value="GO_Central"/>
</dbReference>
<feature type="transmembrane region" description="Helical" evidence="14">
    <location>
        <begin position="570"/>
        <end position="593"/>
    </location>
</feature>
<dbReference type="InParanoid" id="A0A6I8NGI9"/>
<dbReference type="Pfam" id="PF00999">
    <property type="entry name" value="Na_H_Exchanger"/>
    <property type="match status" value="1"/>
</dbReference>
<feature type="domain" description="Cation/H+ exchanger transmembrane" evidence="15">
    <location>
        <begin position="447"/>
        <end position="593"/>
    </location>
</feature>
<feature type="transmembrane region" description="Helical" evidence="14">
    <location>
        <begin position="473"/>
        <end position="493"/>
    </location>
</feature>
<keyword evidence="5" id="KW-1003">Cell membrane</keyword>
<dbReference type="GO" id="GO:0005886">
    <property type="term" value="C:plasma membrane"/>
    <property type="evidence" value="ECO:0000318"/>
    <property type="project" value="GO_Central"/>
</dbReference>
<feature type="domain" description="Sodium/hydrogen exchanger regulatory region" evidence="16">
    <location>
        <begin position="708"/>
        <end position="770"/>
    </location>
</feature>
<dbReference type="GO" id="GO:0015385">
    <property type="term" value="F:sodium:proton antiporter activity"/>
    <property type="evidence" value="ECO:0000318"/>
    <property type="project" value="GO_Central"/>
</dbReference>
<dbReference type="PANTHER" id="PTHR10110">
    <property type="entry name" value="SODIUM/HYDROGEN EXCHANGER"/>
    <property type="match status" value="1"/>
</dbReference>
<dbReference type="InterPro" id="IPR032103">
    <property type="entry name" value="NHE_CaM-bd"/>
</dbReference>
<feature type="region of interest" description="Disordered" evidence="13">
    <location>
        <begin position="761"/>
        <end position="852"/>
    </location>
</feature>
<keyword evidence="9 12" id="KW-0406">Ion transport</keyword>
<keyword evidence="10 14" id="KW-0472">Membrane</keyword>
<evidence type="ECO:0000256" key="5">
    <source>
        <dbReference type="ARBA" id="ARBA00022475"/>
    </source>
</evidence>
<reference evidence="17" key="3">
    <citation type="submission" date="2025-09" db="UniProtKB">
        <authorList>
            <consortium name="Ensembl"/>
        </authorList>
    </citation>
    <scope>IDENTIFICATION</scope>
    <source>
        <strain evidence="17">Glennie</strain>
    </source>
</reference>
<keyword evidence="7 14" id="KW-1133">Transmembrane helix</keyword>
<feature type="region of interest" description="Disordered" evidence="13">
    <location>
        <begin position="117"/>
        <end position="344"/>
    </location>
</feature>
<dbReference type="Ensembl" id="ENSOANT00000054069.1">
    <property type="protein sequence ID" value="ENSOANP00000039824.1"/>
    <property type="gene ID" value="ENSOANG00000040877.1"/>
</dbReference>
<evidence type="ECO:0000256" key="13">
    <source>
        <dbReference type="SAM" id="MobiDB-lite"/>
    </source>
</evidence>
<dbReference type="Proteomes" id="UP000002279">
    <property type="component" value="Chromosome 6"/>
</dbReference>
<name>A0A6I8NGI9_ORNAN</name>
<feature type="compositionally biased region" description="Basic residues" evidence="13">
    <location>
        <begin position="228"/>
        <end position="238"/>
    </location>
</feature>
<keyword evidence="8" id="KW-0915">Sodium</keyword>
<evidence type="ECO:0000259" key="15">
    <source>
        <dbReference type="Pfam" id="PF00999"/>
    </source>
</evidence>
<keyword evidence="3 12" id="KW-0813">Transport</keyword>
<dbReference type="Pfam" id="PF16644">
    <property type="entry name" value="NEXCaM_BD"/>
    <property type="match status" value="1"/>
</dbReference>
<feature type="region of interest" description="Disordered" evidence="13">
    <location>
        <begin position="1"/>
        <end position="96"/>
    </location>
</feature>
<comment type="similarity">
    <text evidence="2 12">Belongs to the monovalent cation:proton antiporter 1 (CPA1) transporter (TC 2.A.36) family.</text>
</comment>
<keyword evidence="4 12" id="KW-0050">Antiport</keyword>
<feature type="compositionally biased region" description="Basic and acidic residues" evidence="13">
    <location>
        <begin position="118"/>
        <end position="128"/>
    </location>
</feature>
<reference evidence="17" key="2">
    <citation type="submission" date="2025-08" db="UniProtKB">
        <authorList>
            <consortium name="Ensembl"/>
        </authorList>
    </citation>
    <scope>IDENTIFICATION</scope>
    <source>
        <strain evidence="17">Glennie</strain>
    </source>
</reference>
<dbReference type="InterPro" id="IPR006153">
    <property type="entry name" value="Cation/H_exchanger_TM"/>
</dbReference>
<evidence type="ECO:0000256" key="3">
    <source>
        <dbReference type="ARBA" id="ARBA00022448"/>
    </source>
</evidence>
<feature type="compositionally biased region" description="Basic residues" evidence="13">
    <location>
        <begin position="1"/>
        <end position="11"/>
    </location>
</feature>
<dbReference type="InterPro" id="IPR004709">
    <property type="entry name" value="NaH_exchanger"/>
</dbReference>
<dbReference type="InterPro" id="IPR018422">
    <property type="entry name" value="Cation/H_exchanger_CPA1"/>
</dbReference>
<dbReference type="Gene3D" id="6.10.250.2020">
    <property type="match status" value="1"/>
</dbReference>
<dbReference type="PANTHER" id="PTHR10110:SF99">
    <property type="entry name" value="SODIUM_HYDROGEN EXCHANGER"/>
    <property type="match status" value="1"/>
</dbReference>
<accession>A0A6I8NGI9</accession>
<feature type="compositionally biased region" description="Low complexity" evidence="13">
    <location>
        <begin position="239"/>
        <end position="248"/>
    </location>
</feature>
<feature type="transmembrane region" description="Helical" evidence="14">
    <location>
        <begin position="505"/>
        <end position="531"/>
    </location>
</feature>
<dbReference type="GeneTree" id="ENSGT00940000164351"/>
<proteinExistence type="inferred from homology"/>
<reference evidence="17 18" key="1">
    <citation type="journal article" date="2008" name="Nature">
        <title>Genome analysis of the platypus reveals unique signatures of evolution.</title>
        <authorList>
            <person name="Warren W.C."/>
            <person name="Hillier L.W."/>
            <person name="Marshall Graves J.A."/>
            <person name="Birney E."/>
            <person name="Ponting C.P."/>
            <person name="Grutzner F."/>
            <person name="Belov K."/>
            <person name="Miller W."/>
            <person name="Clarke L."/>
            <person name="Chinwalla A.T."/>
            <person name="Yang S.P."/>
            <person name="Heger A."/>
            <person name="Locke D.P."/>
            <person name="Miethke P."/>
            <person name="Waters P.D."/>
            <person name="Veyrunes F."/>
            <person name="Fulton L."/>
            <person name="Fulton B."/>
            <person name="Graves T."/>
            <person name="Wallis J."/>
            <person name="Puente X.S."/>
            <person name="Lopez-Otin C."/>
            <person name="Ordonez G.R."/>
            <person name="Eichler E.E."/>
            <person name="Chen L."/>
            <person name="Cheng Z."/>
            <person name="Deakin J.E."/>
            <person name="Alsop A."/>
            <person name="Thompson K."/>
            <person name="Kirby P."/>
            <person name="Papenfuss A.T."/>
            <person name="Wakefield M.J."/>
            <person name="Olender T."/>
            <person name="Lancet D."/>
            <person name="Huttley G.A."/>
            <person name="Smit A.F."/>
            <person name="Pask A."/>
            <person name="Temple-Smith P."/>
            <person name="Batzer M.A."/>
            <person name="Walker J.A."/>
            <person name="Konkel M.K."/>
            <person name="Harris R.S."/>
            <person name="Whittington C.M."/>
            <person name="Wong E.S."/>
            <person name="Gemmell N.J."/>
            <person name="Buschiazzo E."/>
            <person name="Vargas Jentzsch I.M."/>
            <person name="Merkel A."/>
            <person name="Schmitz J."/>
            <person name="Zemann A."/>
            <person name="Churakov G."/>
            <person name="Kriegs J.O."/>
            <person name="Brosius J."/>
            <person name="Murchison E.P."/>
            <person name="Sachidanandam R."/>
            <person name="Smith C."/>
            <person name="Hannon G.J."/>
            <person name="Tsend-Ayush E."/>
            <person name="McMillan D."/>
            <person name="Attenborough R."/>
            <person name="Rens W."/>
            <person name="Ferguson-Smith M."/>
            <person name="Lefevre C.M."/>
            <person name="Sharp J.A."/>
            <person name="Nicholas K.R."/>
            <person name="Ray D.A."/>
            <person name="Kube M."/>
            <person name="Reinhardt R."/>
            <person name="Pringle T.H."/>
            <person name="Taylor J."/>
            <person name="Jones R.C."/>
            <person name="Nixon B."/>
            <person name="Dacheux J.L."/>
            <person name="Niwa H."/>
            <person name="Sekita Y."/>
            <person name="Huang X."/>
            <person name="Stark A."/>
            <person name="Kheradpour P."/>
            <person name="Kellis M."/>
            <person name="Flicek P."/>
            <person name="Chen Y."/>
            <person name="Webber C."/>
            <person name="Hardison R."/>
            <person name="Nelson J."/>
            <person name="Hallsworth-Pepin K."/>
            <person name="Delehaunty K."/>
            <person name="Markovic C."/>
            <person name="Minx P."/>
            <person name="Feng Y."/>
            <person name="Kremitzki C."/>
            <person name="Mitreva M."/>
            <person name="Glasscock J."/>
            <person name="Wylie T."/>
            <person name="Wohldmann P."/>
            <person name="Thiru P."/>
            <person name="Nhan M.N."/>
            <person name="Pohl C.S."/>
            <person name="Smith S.M."/>
            <person name="Hou S."/>
            <person name="Nefedov M."/>
            <person name="de Jong P.J."/>
            <person name="Renfree M.B."/>
            <person name="Mardis E.R."/>
            <person name="Wilson R.K."/>
        </authorList>
    </citation>
    <scope>NUCLEOTIDE SEQUENCE [LARGE SCALE GENOMIC DNA]</scope>
    <source>
        <strain evidence="17 18">Glennie</strain>
    </source>
</reference>
<evidence type="ECO:0000313" key="17">
    <source>
        <dbReference type="Ensembl" id="ENSOANP00000039824.1"/>
    </source>
</evidence>
<evidence type="ECO:0000256" key="6">
    <source>
        <dbReference type="ARBA" id="ARBA00022692"/>
    </source>
</evidence>
<evidence type="ECO:0000256" key="12">
    <source>
        <dbReference type="RuleBase" id="RU003722"/>
    </source>
</evidence>
<evidence type="ECO:0000256" key="4">
    <source>
        <dbReference type="ARBA" id="ARBA00022449"/>
    </source>
</evidence>
<feature type="compositionally biased region" description="Polar residues" evidence="13">
    <location>
        <begin position="787"/>
        <end position="796"/>
    </location>
</feature>
<feature type="compositionally biased region" description="Basic and acidic residues" evidence="13">
    <location>
        <begin position="12"/>
        <end position="73"/>
    </location>
</feature>
<keyword evidence="18" id="KW-1185">Reference proteome</keyword>
<dbReference type="GO" id="GO:0015386">
    <property type="term" value="F:potassium:proton antiporter activity"/>
    <property type="evidence" value="ECO:0000318"/>
    <property type="project" value="GO_Central"/>
</dbReference>
<evidence type="ECO:0000256" key="7">
    <source>
        <dbReference type="ARBA" id="ARBA00022989"/>
    </source>
</evidence>
<dbReference type="NCBIfam" id="TIGR00840">
    <property type="entry name" value="b_cpa1"/>
    <property type="match status" value="1"/>
</dbReference>
<sequence>KGGRERQKKKKRETEKRDREREGERKRDRERQTEGERGKTEREIERERETQRETPRQTVGHREGERKREKRDGGGGLGPGVRVGTGGRGRPAVLGRRAERVRAGAAALLGGLPTRAPALRDRPLDRPRLAGQDRVPPLQPAARRGARELPADRGGAGDRGHHLRAERQVTPGHGQRHLLPLPPAAHRAGRGLLPAQPAVLREPGGHPAVRGGRHLVERAGRGPVPARRLPRARLRPARRPAAPQPVVRQPDRRRGPRGRPVRLRGDPRQREAARPRVRGVPAQRRRHRGAVQALQVLQREAVHPRGGRGGRGRPVPPGGNRRGSGGPAVRGDGRLHHALHGAHPGHRAALRLPVQLPLLPHRRDVPSLRDRGAGVTISSTSGSCPVLPERTQYGIGAPRTAAVLSVPQDCSCRRDRSHGGRRLPPCDPSQGRSALGLRPCFASRGEGIIACATSMKSYVEANISQKSHTTVKYFLKMWSSVSETLIFIFLGVSTVGDNHEWSWPYIGFTVLFCLIWRALGVLVLTFFVNKFHVNTVTPKDQFIIAYGGLRGAICFSLVFLLPNFRHKKLFIAATTVVILFTVFVQGMTIRPLVDLLDVTRRRDTSPTVSEQIHMRFLDHLLAGIEDISGHWGQYYWKDKLESFDSRYLQRVLLRDWGQPRSSIVLLYEKLERKHAIELAESGQLLHSSPGASLSAQEAPAAPPAVAPNPALMANVHKILATSLYKIRRMEPTYNRYTLPGETGAAQQATEILIRRHKSLRPSISHSDSDHFQSENDPRWTPHAASVRQGQRCQSLTGNGGPPVPCRAPLLERKPPAPNPLLLPTSWHPAPGPHVAPDSPISSPLQWETLGPR</sequence>
<dbReference type="AlphaFoldDB" id="A0A6I8NGI9"/>
<keyword evidence="6 12" id="KW-0812">Transmembrane</keyword>